<organism evidence="1 2">
    <name type="scientific">Deinococcus piscis</name>
    <dbReference type="NCBI Taxonomy" id="394230"/>
    <lineage>
        <taxon>Bacteria</taxon>
        <taxon>Thermotogati</taxon>
        <taxon>Deinococcota</taxon>
        <taxon>Deinococci</taxon>
        <taxon>Deinococcales</taxon>
        <taxon>Deinococcaceae</taxon>
        <taxon>Deinococcus</taxon>
    </lineage>
</organism>
<sequence length="490" mass="52164">MSRALSLVSLTLLMVGCGNMPTPPKAEAAPAAEVVTVLGQSSVSQRIALPGAKPLAASPTALNPAGLKASSVGHWMGPIPMQHSMYRTERAAVGPQGELTVSAADDKGGSFQLHRYAANGQALAHHQYTVSPNGAPAGTGPYAQTWVTSTEDAPDQELYVMNVYGNARSLYPDPARGPVQAEFRLMNSALQPRTTNVDGPYHLPLLVSSSTEVRAGQQGIVVATPRPWNPSAPQKAPQGTRIYELSHHAWDNVELNEMNVLLPPAQYANNYTSSQMDTAPDGSIYVATFTSTKQQCARTCPSVAGVTKLRGGQVEWQVFWDSAEPVAVEDVSAHENGVGLLITSARSGAGSSADEVHAESSVLLTFSADGKPLQQLTLPESSDSAGFPVAYRQLQLKADGRFVVGAAQTLTAGHVTQGIRRTQMLADAFSGLEVQHLLSRGEYLYVQGAADLGDLAKEQPSVPLPTLPEPAGYESERFVLPYDFDLNPRW</sequence>
<gene>
    <name evidence="1" type="ORF">GCM10017783_01060</name>
</gene>
<dbReference type="Proteomes" id="UP000632154">
    <property type="component" value="Unassembled WGS sequence"/>
</dbReference>
<dbReference type="EMBL" id="BNAL01000001">
    <property type="protein sequence ID" value="GHF92985.1"/>
    <property type="molecule type" value="Genomic_DNA"/>
</dbReference>
<accession>A0ABQ3JWE0</accession>
<proteinExistence type="predicted"/>
<comment type="caution">
    <text evidence="1">The sequence shown here is derived from an EMBL/GenBank/DDBJ whole genome shotgun (WGS) entry which is preliminary data.</text>
</comment>
<name>A0ABQ3JWE0_9DEIO</name>
<keyword evidence="2" id="KW-1185">Reference proteome</keyword>
<protein>
    <recommendedName>
        <fullName evidence="3">Lipoprotein</fullName>
    </recommendedName>
</protein>
<dbReference type="PROSITE" id="PS51257">
    <property type="entry name" value="PROKAR_LIPOPROTEIN"/>
    <property type="match status" value="1"/>
</dbReference>
<evidence type="ECO:0000313" key="2">
    <source>
        <dbReference type="Proteomes" id="UP000632154"/>
    </source>
</evidence>
<evidence type="ECO:0000313" key="1">
    <source>
        <dbReference type="EMBL" id="GHF92985.1"/>
    </source>
</evidence>
<reference evidence="2" key="1">
    <citation type="journal article" date="2019" name="Int. J. Syst. Evol. Microbiol.">
        <title>The Global Catalogue of Microorganisms (GCM) 10K type strain sequencing project: providing services to taxonomists for standard genome sequencing and annotation.</title>
        <authorList>
            <consortium name="The Broad Institute Genomics Platform"/>
            <consortium name="The Broad Institute Genome Sequencing Center for Infectious Disease"/>
            <person name="Wu L."/>
            <person name="Ma J."/>
        </authorList>
    </citation>
    <scope>NUCLEOTIDE SEQUENCE [LARGE SCALE GENOMIC DNA]</scope>
    <source>
        <strain evidence="2">CGMCC 1.18439</strain>
    </source>
</reference>
<evidence type="ECO:0008006" key="3">
    <source>
        <dbReference type="Google" id="ProtNLM"/>
    </source>
</evidence>